<dbReference type="EMBL" id="GBXM01101504">
    <property type="protein sequence ID" value="JAH07073.1"/>
    <property type="molecule type" value="Transcribed_RNA"/>
</dbReference>
<proteinExistence type="predicted"/>
<reference evidence="1" key="2">
    <citation type="journal article" date="2015" name="Fish Shellfish Immunol.">
        <title>Early steps in the European eel (Anguilla anguilla)-Vibrio vulnificus interaction in the gills: Role of the RtxA13 toxin.</title>
        <authorList>
            <person name="Callol A."/>
            <person name="Pajuelo D."/>
            <person name="Ebbesson L."/>
            <person name="Teles M."/>
            <person name="MacKenzie S."/>
            <person name="Amaro C."/>
        </authorList>
    </citation>
    <scope>NUCLEOTIDE SEQUENCE</scope>
</reference>
<sequence length="29" mass="3629">MCDILYKQTDKPLLKQKIQKQSSWRKKHR</sequence>
<organism evidence="1">
    <name type="scientific">Anguilla anguilla</name>
    <name type="common">European freshwater eel</name>
    <name type="synonym">Muraena anguilla</name>
    <dbReference type="NCBI Taxonomy" id="7936"/>
    <lineage>
        <taxon>Eukaryota</taxon>
        <taxon>Metazoa</taxon>
        <taxon>Chordata</taxon>
        <taxon>Craniata</taxon>
        <taxon>Vertebrata</taxon>
        <taxon>Euteleostomi</taxon>
        <taxon>Actinopterygii</taxon>
        <taxon>Neopterygii</taxon>
        <taxon>Teleostei</taxon>
        <taxon>Anguilliformes</taxon>
        <taxon>Anguillidae</taxon>
        <taxon>Anguilla</taxon>
    </lineage>
</organism>
<dbReference type="AlphaFoldDB" id="A0A0E9PT81"/>
<reference evidence="1" key="1">
    <citation type="submission" date="2014-11" db="EMBL/GenBank/DDBJ databases">
        <authorList>
            <person name="Amaro Gonzalez C."/>
        </authorList>
    </citation>
    <scope>NUCLEOTIDE SEQUENCE</scope>
</reference>
<accession>A0A0E9PT81</accession>
<name>A0A0E9PT81_ANGAN</name>
<evidence type="ECO:0000313" key="1">
    <source>
        <dbReference type="EMBL" id="JAH07073.1"/>
    </source>
</evidence>
<protein>
    <submittedName>
        <fullName evidence="1">Uncharacterized protein</fullName>
    </submittedName>
</protein>